<accession>A0A9E2L4A7</accession>
<feature type="transmembrane region" description="Helical" evidence="7">
    <location>
        <begin position="279"/>
        <end position="305"/>
    </location>
</feature>
<protein>
    <submittedName>
        <fullName evidence="9">FtsX-like permease family protein</fullName>
    </submittedName>
</protein>
<dbReference type="AlphaFoldDB" id="A0A9E2L4A7"/>
<dbReference type="InterPro" id="IPR003838">
    <property type="entry name" value="ABC3_permease_C"/>
</dbReference>
<comment type="similarity">
    <text evidence="2">Belongs to the ABC-4 integral membrane protein family. LolC/E subfamily.</text>
</comment>
<evidence type="ECO:0000313" key="10">
    <source>
        <dbReference type="Proteomes" id="UP000823865"/>
    </source>
</evidence>
<dbReference type="GO" id="GO:0098797">
    <property type="term" value="C:plasma membrane protein complex"/>
    <property type="evidence" value="ECO:0007669"/>
    <property type="project" value="TreeGrafter"/>
</dbReference>
<evidence type="ECO:0000256" key="6">
    <source>
        <dbReference type="ARBA" id="ARBA00023136"/>
    </source>
</evidence>
<keyword evidence="4 7" id="KW-0812">Transmembrane</keyword>
<feature type="transmembrane region" description="Helical" evidence="7">
    <location>
        <begin position="377"/>
        <end position="400"/>
    </location>
</feature>
<comment type="subcellular location">
    <subcellularLocation>
        <location evidence="1">Cell membrane</location>
        <topology evidence="1">Multi-pass membrane protein</topology>
    </subcellularLocation>
</comment>
<evidence type="ECO:0000313" key="9">
    <source>
        <dbReference type="EMBL" id="MBU3852399.1"/>
    </source>
</evidence>
<dbReference type="PANTHER" id="PTHR30489">
    <property type="entry name" value="LIPOPROTEIN-RELEASING SYSTEM TRANSMEMBRANE PROTEIN LOLE"/>
    <property type="match status" value="1"/>
</dbReference>
<reference evidence="9" key="1">
    <citation type="journal article" date="2021" name="PeerJ">
        <title>Extensive microbial diversity within the chicken gut microbiome revealed by metagenomics and culture.</title>
        <authorList>
            <person name="Gilroy R."/>
            <person name="Ravi A."/>
            <person name="Getino M."/>
            <person name="Pursley I."/>
            <person name="Horton D.L."/>
            <person name="Alikhan N.F."/>
            <person name="Baker D."/>
            <person name="Gharbi K."/>
            <person name="Hall N."/>
            <person name="Watson M."/>
            <person name="Adriaenssens E.M."/>
            <person name="Foster-Nyarko E."/>
            <person name="Jarju S."/>
            <person name="Secka A."/>
            <person name="Antonio M."/>
            <person name="Oren A."/>
            <person name="Chaudhuri R.R."/>
            <person name="La Ragione R."/>
            <person name="Hildebrand F."/>
            <person name="Pallen M.J."/>
        </authorList>
    </citation>
    <scope>NUCLEOTIDE SEQUENCE</scope>
    <source>
        <strain evidence="9">G3-2149</strain>
    </source>
</reference>
<comment type="caution">
    <text evidence="9">The sequence shown here is derived from an EMBL/GenBank/DDBJ whole genome shotgun (WGS) entry which is preliminary data.</text>
</comment>
<evidence type="ECO:0000256" key="5">
    <source>
        <dbReference type="ARBA" id="ARBA00022989"/>
    </source>
</evidence>
<keyword evidence="3" id="KW-1003">Cell membrane</keyword>
<organism evidence="9 10">
    <name type="scientific">Candidatus Paraprevotella stercoravium</name>
    <dbReference type="NCBI Taxonomy" id="2838725"/>
    <lineage>
        <taxon>Bacteria</taxon>
        <taxon>Pseudomonadati</taxon>
        <taxon>Bacteroidota</taxon>
        <taxon>Bacteroidia</taxon>
        <taxon>Bacteroidales</taxon>
        <taxon>Prevotellaceae</taxon>
        <taxon>Paraprevotella</taxon>
    </lineage>
</organism>
<dbReference type="Proteomes" id="UP000823865">
    <property type="component" value="Unassembled WGS sequence"/>
</dbReference>
<keyword evidence="5 7" id="KW-1133">Transmembrane helix</keyword>
<evidence type="ECO:0000256" key="7">
    <source>
        <dbReference type="SAM" id="Phobius"/>
    </source>
</evidence>
<gene>
    <name evidence="9" type="ORF">H9789_00955</name>
</gene>
<dbReference type="PANTHER" id="PTHR30489:SF0">
    <property type="entry name" value="LIPOPROTEIN-RELEASING SYSTEM TRANSMEMBRANE PROTEIN LOLE"/>
    <property type="match status" value="1"/>
</dbReference>
<proteinExistence type="inferred from homology"/>
<evidence type="ECO:0000259" key="8">
    <source>
        <dbReference type="Pfam" id="PF02687"/>
    </source>
</evidence>
<evidence type="ECO:0000256" key="2">
    <source>
        <dbReference type="ARBA" id="ARBA00005236"/>
    </source>
</evidence>
<feature type="domain" description="ABC3 transporter permease C-terminal" evidence="8">
    <location>
        <begin position="283"/>
        <end position="407"/>
    </location>
</feature>
<evidence type="ECO:0000256" key="3">
    <source>
        <dbReference type="ARBA" id="ARBA00022475"/>
    </source>
</evidence>
<feature type="transmembrane region" description="Helical" evidence="7">
    <location>
        <begin position="335"/>
        <end position="357"/>
    </location>
</feature>
<name>A0A9E2L4A7_9BACT</name>
<dbReference type="GO" id="GO:0044874">
    <property type="term" value="P:lipoprotein localization to outer membrane"/>
    <property type="evidence" value="ECO:0007669"/>
    <property type="project" value="TreeGrafter"/>
</dbReference>
<reference evidence="9" key="2">
    <citation type="submission" date="2021-04" db="EMBL/GenBank/DDBJ databases">
        <authorList>
            <person name="Gilroy R."/>
        </authorList>
    </citation>
    <scope>NUCLEOTIDE SEQUENCE</scope>
    <source>
        <strain evidence="9">G3-2149</strain>
    </source>
</reference>
<sequence>MANFPYYIARRYLFSKKSHNAINIISIISVCGVAFTTMALVCTLSVFNGFQDLVASFFTSFDPQLKIIPVEGKVFYKDDPAIRQLRNDKDIALFSECLEDNALAIYRNRQVMVHIKGVGDQFSELTDIDKLLYGDGSFVLHADVLQYGVPGIRLANSLGLGAYFEDPLQIYAPKKGAQINLSNPAASFSQSELYSSGVVFSVNQEKYDNNYILTSIDFARNLFDQPDMVSSIDLKLREGVDVDQAKSRIQLLLGEERFKVLDRYEQQADIFRIMRVEKLIAYIFLTFILLIACFNIIGSVSMLIIDKKDDVRTLRNLGANDNQIIRIFLYEGRMISAMGAVIGLISGLGLCWLQQTYGLIKMGSSEGMFLVDAYPVSVYWGDLLLVFITVLLIGFAALWYPIRYLGRRLIS</sequence>
<evidence type="ECO:0000256" key="1">
    <source>
        <dbReference type="ARBA" id="ARBA00004651"/>
    </source>
</evidence>
<feature type="transmembrane region" description="Helical" evidence="7">
    <location>
        <begin position="21"/>
        <end position="47"/>
    </location>
</feature>
<evidence type="ECO:0000256" key="4">
    <source>
        <dbReference type="ARBA" id="ARBA00022692"/>
    </source>
</evidence>
<dbReference type="InterPro" id="IPR051447">
    <property type="entry name" value="Lipoprotein-release_system"/>
</dbReference>
<dbReference type="Pfam" id="PF02687">
    <property type="entry name" value="FtsX"/>
    <property type="match status" value="1"/>
</dbReference>
<dbReference type="EMBL" id="JAHLFU010000017">
    <property type="protein sequence ID" value="MBU3852399.1"/>
    <property type="molecule type" value="Genomic_DNA"/>
</dbReference>
<keyword evidence="6 7" id="KW-0472">Membrane</keyword>